<dbReference type="Proteomes" id="UP000886856">
    <property type="component" value="Unassembled WGS sequence"/>
</dbReference>
<gene>
    <name evidence="1" type="ORF">H9948_01550</name>
</gene>
<organism evidence="1 2">
    <name type="scientific">Candidatus Jeotgalibaca merdavium</name>
    <dbReference type="NCBI Taxonomy" id="2838627"/>
    <lineage>
        <taxon>Bacteria</taxon>
        <taxon>Bacillati</taxon>
        <taxon>Bacillota</taxon>
        <taxon>Bacilli</taxon>
        <taxon>Lactobacillales</taxon>
        <taxon>Carnobacteriaceae</taxon>
        <taxon>Jeotgalibaca</taxon>
    </lineage>
</organism>
<name>A0A9D2I0C7_9LACT</name>
<comment type="caution">
    <text evidence="1">The sequence shown here is derived from an EMBL/GenBank/DDBJ whole genome shotgun (WGS) entry which is preliminary data.</text>
</comment>
<dbReference type="AlphaFoldDB" id="A0A9D2I0C7"/>
<protein>
    <submittedName>
        <fullName evidence="1">Uncharacterized protein</fullName>
    </submittedName>
</protein>
<evidence type="ECO:0000313" key="2">
    <source>
        <dbReference type="Proteomes" id="UP000886856"/>
    </source>
</evidence>
<accession>A0A9D2I0C7</accession>
<proteinExistence type="predicted"/>
<evidence type="ECO:0000313" key="1">
    <source>
        <dbReference type="EMBL" id="HJA89449.1"/>
    </source>
</evidence>
<reference evidence="1" key="1">
    <citation type="journal article" date="2021" name="PeerJ">
        <title>Extensive microbial diversity within the chicken gut microbiome revealed by metagenomics and culture.</title>
        <authorList>
            <person name="Gilroy R."/>
            <person name="Ravi A."/>
            <person name="Getino M."/>
            <person name="Pursley I."/>
            <person name="Horton D.L."/>
            <person name="Alikhan N.F."/>
            <person name="Baker D."/>
            <person name="Gharbi K."/>
            <person name="Hall N."/>
            <person name="Watson M."/>
            <person name="Adriaenssens E.M."/>
            <person name="Foster-Nyarko E."/>
            <person name="Jarju S."/>
            <person name="Secka A."/>
            <person name="Antonio M."/>
            <person name="Oren A."/>
            <person name="Chaudhuri R.R."/>
            <person name="La Ragione R."/>
            <person name="Hildebrand F."/>
            <person name="Pallen M.J."/>
        </authorList>
    </citation>
    <scope>NUCLEOTIDE SEQUENCE</scope>
    <source>
        <strain evidence="1">CHK171-505</strain>
    </source>
</reference>
<sequence length="309" mass="35109">MNLQEARSIIQDIAMNKEISTVEKHTRTAGVITSYVKEKINVTLIVVGGLSVEMYTQGKYMTNDIDFVGPDHQAIMDCLADLGYISMEEAGINMLGGNVMRFHPKLESLVEIPDSKLKNADEDRIICIQTSDGLSINVIGLEDIIADRIRATIHYKIGIHKQHIADMLMNNSVDIPYLQSTLYGEEVDLLDAYLEEIVNPFSPKSQLAQLRRKLSLSDSTLRRIYSDFDDLILFMIKPDTYIGMTTNPYLMVYVYNEDEDAMEPLYDISEKSEMTMDEMIAWFLEPINTNEIDFTSFTKMLKSVLNAAE</sequence>
<dbReference type="EMBL" id="DWYW01000029">
    <property type="protein sequence ID" value="HJA89449.1"/>
    <property type="molecule type" value="Genomic_DNA"/>
</dbReference>
<reference evidence="1" key="2">
    <citation type="submission" date="2021-04" db="EMBL/GenBank/DDBJ databases">
        <authorList>
            <person name="Gilroy R."/>
        </authorList>
    </citation>
    <scope>NUCLEOTIDE SEQUENCE</scope>
    <source>
        <strain evidence="1">CHK171-505</strain>
    </source>
</reference>